<dbReference type="Pfam" id="PF13456">
    <property type="entry name" value="RVT_3"/>
    <property type="match status" value="1"/>
</dbReference>
<name>A0A225UNT8_9STRA</name>
<evidence type="ECO:0000259" key="1">
    <source>
        <dbReference type="Pfam" id="PF13456"/>
    </source>
</evidence>
<dbReference type="GO" id="GO:0004523">
    <property type="term" value="F:RNA-DNA hybrid ribonuclease activity"/>
    <property type="evidence" value="ECO:0007669"/>
    <property type="project" value="InterPro"/>
</dbReference>
<reference evidence="3" key="1">
    <citation type="submission" date="2017-03" db="EMBL/GenBank/DDBJ databases">
        <title>Phytopthora megakarya and P. palmivora, two closely related causual agents of cacao black pod achieved similar genome size and gene model numbers by different mechanisms.</title>
        <authorList>
            <person name="Ali S."/>
            <person name="Shao J."/>
            <person name="Larry D.J."/>
            <person name="Kronmiller B."/>
            <person name="Shen D."/>
            <person name="Strem M.D."/>
            <person name="Melnick R.L."/>
            <person name="Guiltinan M.J."/>
            <person name="Tyler B.M."/>
            <person name="Meinhardt L.W."/>
            <person name="Bailey B.A."/>
        </authorList>
    </citation>
    <scope>NUCLEOTIDE SEQUENCE [LARGE SCALE GENOMIC DNA]</scope>
    <source>
        <strain evidence="3">zdho120</strain>
    </source>
</reference>
<sequence>MSYASTTTANNLAEYMGLSMGIRACLCHVWYPLHVVEDSNIILRQQRTRTTPMVQHLRSLLWQSRQLGDQLNVVTWQHRQWTFKHMYNNIRVLGSNSIWKNVFIYAISDIKHFVEYNLENPSELVVSTT</sequence>
<dbReference type="SUPFAM" id="SSF53098">
    <property type="entry name" value="Ribonuclease H-like"/>
    <property type="match status" value="1"/>
</dbReference>
<evidence type="ECO:0000313" key="2">
    <source>
        <dbReference type="EMBL" id="OWY94216.1"/>
    </source>
</evidence>
<comment type="caution">
    <text evidence="2">The sequence shown here is derived from an EMBL/GenBank/DDBJ whole genome shotgun (WGS) entry which is preliminary data.</text>
</comment>
<dbReference type="InterPro" id="IPR036397">
    <property type="entry name" value="RNaseH_sf"/>
</dbReference>
<evidence type="ECO:0000313" key="3">
    <source>
        <dbReference type="Proteomes" id="UP000198211"/>
    </source>
</evidence>
<dbReference type="AlphaFoldDB" id="A0A225UNT8"/>
<keyword evidence="3" id="KW-1185">Reference proteome</keyword>
<organism evidence="2 3">
    <name type="scientific">Phytophthora megakarya</name>
    <dbReference type="NCBI Taxonomy" id="4795"/>
    <lineage>
        <taxon>Eukaryota</taxon>
        <taxon>Sar</taxon>
        <taxon>Stramenopiles</taxon>
        <taxon>Oomycota</taxon>
        <taxon>Peronosporomycetes</taxon>
        <taxon>Peronosporales</taxon>
        <taxon>Peronosporaceae</taxon>
        <taxon>Phytophthora</taxon>
    </lineage>
</organism>
<dbReference type="InterPro" id="IPR002156">
    <property type="entry name" value="RNaseH_domain"/>
</dbReference>
<dbReference type="EMBL" id="NBNE01014726">
    <property type="protein sequence ID" value="OWY94216.1"/>
    <property type="molecule type" value="Genomic_DNA"/>
</dbReference>
<dbReference type="Proteomes" id="UP000198211">
    <property type="component" value="Unassembled WGS sequence"/>
</dbReference>
<protein>
    <recommendedName>
        <fullName evidence="1">RNase H type-1 domain-containing protein</fullName>
    </recommendedName>
</protein>
<dbReference type="OrthoDB" id="124261at2759"/>
<gene>
    <name evidence="2" type="ORF">PHMEG_00036120</name>
</gene>
<dbReference type="GO" id="GO:0003676">
    <property type="term" value="F:nucleic acid binding"/>
    <property type="evidence" value="ECO:0007669"/>
    <property type="project" value="InterPro"/>
</dbReference>
<proteinExistence type="predicted"/>
<dbReference type="InterPro" id="IPR012337">
    <property type="entry name" value="RNaseH-like_sf"/>
</dbReference>
<accession>A0A225UNT8</accession>
<dbReference type="Gene3D" id="3.30.420.10">
    <property type="entry name" value="Ribonuclease H-like superfamily/Ribonuclease H"/>
    <property type="match status" value="1"/>
</dbReference>
<feature type="domain" description="RNase H type-1" evidence="1">
    <location>
        <begin position="5"/>
        <end position="79"/>
    </location>
</feature>